<gene>
    <name evidence="1" type="ORF">IE53DRAFT_111585</name>
</gene>
<accession>A0ACD0NW34</accession>
<name>A0ACD0NW34_9BASI</name>
<reference evidence="1 2" key="1">
    <citation type="journal article" date="2018" name="Mol. Biol. Evol.">
        <title>Broad Genomic Sampling Reveals a Smut Pathogenic Ancestry of the Fungal Clade Ustilaginomycotina.</title>
        <authorList>
            <person name="Kijpornyongpan T."/>
            <person name="Mondo S.J."/>
            <person name="Barry K."/>
            <person name="Sandor L."/>
            <person name="Lee J."/>
            <person name="Lipzen A."/>
            <person name="Pangilinan J."/>
            <person name="LaButti K."/>
            <person name="Hainaut M."/>
            <person name="Henrissat B."/>
            <person name="Grigoriev I.V."/>
            <person name="Spatafora J.W."/>
            <person name="Aime M.C."/>
        </authorList>
    </citation>
    <scope>NUCLEOTIDE SEQUENCE [LARGE SCALE GENOMIC DNA]</scope>
    <source>
        <strain evidence="1 2">SA 807</strain>
    </source>
</reference>
<evidence type="ECO:0000313" key="2">
    <source>
        <dbReference type="Proteomes" id="UP000245626"/>
    </source>
</evidence>
<organism evidence="1 2">
    <name type="scientific">Violaceomyces palustris</name>
    <dbReference type="NCBI Taxonomy" id="1673888"/>
    <lineage>
        <taxon>Eukaryota</taxon>
        <taxon>Fungi</taxon>
        <taxon>Dikarya</taxon>
        <taxon>Basidiomycota</taxon>
        <taxon>Ustilaginomycotina</taxon>
        <taxon>Ustilaginomycetes</taxon>
        <taxon>Violaceomycetales</taxon>
        <taxon>Violaceomycetaceae</taxon>
        <taxon>Violaceomyces</taxon>
    </lineage>
</organism>
<dbReference type="Proteomes" id="UP000245626">
    <property type="component" value="Unassembled WGS sequence"/>
</dbReference>
<dbReference type="EMBL" id="KZ819971">
    <property type="protein sequence ID" value="PWN50078.1"/>
    <property type="molecule type" value="Genomic_DNA"/>
</dbReference>
<keyword evidence="2" id="KW-1185">Reference proteome</keyword>
<sequence length="99" mass="11236">MSFLFDPSPFLPQPFFPDRQSMPHCNVQHLPIRPSNGNPSEISNSSHETRPKKHEGGNGFFICFCVCVWEGGATRFVFTKIVTKRRGWGRLVSGLRVMV</sequence>
<protein>
    <submittedName>
        <fullName evidence="1">Uncharacterized protein</fullName>
    </submittedName>
</protein>
<evidence type="ECO:0000313" key="1">
    <source>
        <dbReference type="EMBL" id="PWN50078.1"/>
    </source>
</evidence>
<proteinExistence type="predicted"/>